<dbReference type="AlphaFoldDB" id="A0A3G2L5I3"/>
<keyword evidence="3" id="KW-1185">Reference proteome</keyword>
<dbReference type="Gene3D" id="3.40.1680.10">
    <property type="entry name" value="yp_829618.1 domain like"/>
    <property type="match status" value="1"/>
</dbReference>
<dbReference type="Proteomes" id="UP000276309">
    <property type="component" value="Chromosome"/>
</dbReference>
<feature type="domain" description="DUF7793" evidence="1">
    <location>
        <begin position="13"/>
        <end position="124"/>
    </location>
</feature>
<dbReference type="KEGG" id="emar:D1013_09250"/>
<evidence type="ECO:0000313" key="2">
    <source>
        <dbReference type="EMBL" id="AYN67534.1"/>
    </source>
</evidence>
<gene>
    <name evidence="2" type="ORF">D1013_09250</name>
</gene>
<dbReference type="RefSeq" id="WP_121848550.1">
    <property type="nucleotide sequence ID" value="NZ_CP032050.1"/>
</dbReference>
<evidence type="ECO:0000259" key="1">
    <source>
        <dbReference type="Pfam" id="PF25056"/>
    </source>
</evidence>
<proteinExistence type="predicted"/>
<evidence type="ECO:0000313" key="3">
    <source>
        <dbReference type="Proteomes" id="UP000276309"/>
    </source>
</evidence>
<reference evidence="2 3" key="1">
    <citation type="submission" date="2018-08" db="EMBL/GenBank/DDBJ databases">
        <title>The reduced genetic potential of extracellular carbohydrate catabolism in Euzebyella marina RN62, a Flavobacteriia bacterium isolated from the hadal water.</title>
        <authorList>
            <person name="Xue C."/>
        </authorList>
    </citation>
    <scope>NUCLEOTIDE SEQUENCE [LARGE SCALE GENOMIC DNA]</scope>
    <source>
        <strain evidence="2 3">RN62</strain>
    </source>
</reference>
<protein>
    <recommendedName>
        <fullName evidence="1">DUF7793 domain-containing protein</fullName>
    </recommendedName>
</protein>
<sequence length="136" mass="15685">MMRIFFENEYAVYSVEKNIVHIAYKPGIAINRTAAIQIVKDRIAFQEEQSYPILCDIRQLRKIDKPARDYLALEGSTLVKALAFMIDSPVTDAMIQFYIRTNHSSIPTASFYQKEKAIGFLQRFLSFLVLLGLFII</sequence>
<dbReference type="Pfam" id="PF25056">
    <property type="entry name" value="DUF7793"/>
    <property type="match status" value="1"/>
</dbReference>
<dbReference type="Gene3D" id="3.40.970.30">
    <property type="entry name" value="yp_829618.1 like domains"/>
    <property type="match status" value="1"/>
</dbReference>
<dbReference type="OrthoDB" id="957652at2"/>
<name>A0A3G2L5I3_9FLAO</name>
<dbReference type="EMBL" id="CP032050">
    <property type="protein sequence ID" value="AYN67534.1"/>
    <property type="molecule type" value="Genomic_DNA"/>
</dbReference>
<organism evidence="2 3">
    <name type="scientific">Euzebyella marina</name>
    <dbReference type="NCBI Taxonomy" id="1761453"/>
    <lineage>
        <taxon>Bacteria</taxon>
        <taxon>Pseudomonadati</taxon>
        <taxon>Bacteroidota</taxon>
        <taxon>Flavobacteriia</taxon>
        <taxon>Flavobacteriales</taxon>
        <taxon>Flavobacteriaceae</taxon>
        <taxon>Euzebyella</taxon>
    </lineage>
</organism>
<accession>A0A3G2L5I3</accession>
<dbReference type="InterPro" id="IPR056695">
    <property type="entry name" value="DUF7793"/>
</dbReference>